<protein>
    <recommendedName>
        <fullName evidence="1">Retrovirus-related Pol polyprotein from transposon TNT 1-94-like beta-barrel domain-containing protein</fullName>
    </recommendedName>
</protein>
<dbReference type="EMBL" id="KQ483416">
    <property type="protein sequence ID" value="KYP53124.1"/>
    <property type="molecule type" value="Genomic_DNA"/>
</dbReference>
<dbReference type="Proteomes" id="UP000075243">
    <property type="component" value="Unassembled WGS sequence"/>
</dbReference>
<evidence type="ECO:0000313" key="3">
    <source>
        <dbReference type="Proteomes" id="UP000075243"/>
    </source>
</evidence>
<feature type="domain" description="Retrovirus-related Pol polyprotein from transposon TNT 1-94-like beta-barrel" evidence="1">
    <location>
        <begin position="17"/>
        <end position="87"/>
    </location>
</feature>
<sequence length="96" mass="10808">MQAMFAGSQNMVYDDQWYPDSGATNHLTPDLNNLGSKTEYTGQDKIHMGNGQAIGINHIGISFFHTPMSSKIFTLKELLHVPHYQKSAKCIKILQR</sequence>
<accession>A0A151SE64</accession>
<keyword evidence="3" id="KW-1185">Reference proteome</keyword>
<proteinExistence type="predicted"/>
<dbReference type="InterPro" id="IPR054722">
    <property type="entry name" value="PolX-like_BBD"/>
</dbReference>
<dbReference type="Pfam" id="PF22936">
    <property type="entry name" value="Pol_BBD"/>
    <property type="match status" value="1"/>
</dbReference>
<evidence type="ECO:0000313" key="2">
    <source>
        <dbReference type="EMBL" id="KYP53124.1"/>
    </source>
</evidence>
<name>A0A151SE64_CAJCA</name>
<organism evidence="2 3">
    <name type="scientific">Cajanus cajan</name>
    <name type="common">Pigeon pea</name>
    <name type="synonym">Cajanus indicus</name>
    <dbReference type="NCBI Taxonomy" id="3821"/>
    <lineage>
        <taxon>Eukaryota</taxon>
        <taxon>Viridiplantae</taxon>
        <taxon>Streptophyta</taxon>
        <taxon>Embryophyta</taxon>
        <taxon>Tracheophyta</taxon>
        <taxon>Spermatophyta</taxon>
        <taxon>Magnoliopsida</taxon>
        <taxon>eudicotyledons</taxon>
        <taxon>Gunneridae</taxon>
        <taxon>Pentapetalae</taxon>
        <taxon>rosids</taxon>
        <taxon>fabids</taxon>
        <taxon>Fabales</taxon>
        <taxon>Fabaceae</taxon>
        <taxon>Papilionoideae</taxon>
        <taxon>50 kb inversion clade</taxon>
        <taxon>NPAAA clade</taxon>
        <taxon>indigoferoid/millettioid clade</taxon>
        <taxon>Phaseoleae</taxon>
        <taxon>Cajanus</taxon>
    </lineage>
</organism>
<reference evidence="2" key="1">
    <citation type="journal article" date="2012" name="Nat. Biotechnol.">
        <title>Draft genome sequence of pigeonpea (Cajanus cajan), an orphan legume crop of resource-poor farmers.</title>
        <authorList>
            <person name="Varshney R.K."/>
            <person name="Chen W."/>
            <person name="Li Y."/>
            <person name="Bharti A.K."/>
            <person name="Saxena R.K."/>
            <person name="Schlueter J.A."/>
            <person name="Donoghue M.T."/>
            <person name="Azam S."/>
            <person name="Fan G."/>
            <person name="Whaley A.M."/>
            <person name="Farmer A.D."/>
            <person name="Sheridan J."/>
            <person name="Iwata A."/>
            <person name="Tuteja R."/>
            <person name="Penmetsa R.V."/>
            <person name="Wu W."/>
            <person name="Upadhyaya H.D."/>
            <person name="Yang S.P."/>
            <person name="Shah T."/>
            <person name="Saxena K.B."/>
            <person name="Michael T."/>
            <person name="McCombie W.R."/>
            <person name="Yang B."/>
            <person name="Zhang G."/>
            <person name="Yang H."/>
            <person name="Wang J."/>
            <person name="Spillane C."/>
            <person name="Cook D.R."/>
            <person name="May G.D."/>
            <person name="Xu X."/>
            <person name="Jackson S.A."/>
        </authorList>
    </citation>
    <scope>NUCLEOTIDE SEQUENCE [LARGE SCALE GENOMIC DNA]</scope>
</reference>
<dbReference type="Gramene" id="C.cajan_24848.t">
    <property type="protein sequence ID" value="C.cajan_24848.t.cds1"/>
    <property type="gene ID" value="C.cajan_24848"/>
</dbReference>
<evidence type="ECO:0000259" key="1">
    <source>
        <dbReference type="Pfam" id="PF22936"/>
    </source>
</evidence>
<gene>
    <name evidence="2" type="ORF">KK1_024946</name>
</gene>
<dbReference type="AlphaFoldDB" id="A0A151SE64"/>